<dbReference type="Ensembl" id="ENSGALT00010043931.1">
    <property type="protein sequence ID" value="ENSGALP00010026132.1"/>
    <property type="gene ID" value="ENSGALG00010018177.1"/>
</dbReference>
<dbReference type="GO" id="GO:1903438">
    <property type="term" value="P:positive regulation of mitotic cytokinetic process"/>
    <property type="evidence" value="ECO:0007669"/>
    <property type="project" value="Ensembl"/>
</dbReference>
<dbReference type="FunCoup" id="A0A8V0Z6D7">
    <property type="interactions" value="35"/>
</dbReference>
<feature type="compositionally biased region" description="Low complexity" evidence="11">
    <location>
        <begin position="1660"/>
        <end position="1670"/>
    </location>
</feature>
<protein>
    <submittedName>
        <fullName evidence="13">Kinesin family member 20B</fullName>
    </submittedName>
</protein>
<dbReference type="GO" id="GO:0005829">
    <property type="term" value="C:cytosol"/>
    <property type="evidence" value="ECO:0007669"/>
    <property type="project" value="Ensembl"/>
</dbReference>
<dbReference type="GO" id="GO:0051231">
    <property type="term" value="P:spindle elongation"/>
    <property type="evidence" value="ECO:0000318"/>
    <property type="project" value="GO_Central"/>
</dbReference>
<feature type="compositionally biased region" description="Polar residues" evidence="11">
    <location>
        <begin position="1681"/>
        <end position="1692"/>
    </location>
</feature>
<dbReference type="GO" id="GO:0045171">
    <property type="term" value="C:intercellular bridge"/>
    <property type="evidence" value="ECO:0007669"/>
    <property type="project" value="Ensembl"/>
</dbReference>
<evidence type="ECO:0000256" key="11">
    <source>
        <dbReference type="SAM" id="MobiDB-lite"/>
    </source>
</evidence>
<dbReference type="GO" id="GO:0005654">
    <property type="term" value="C:nucleoplasm"/>
    <property type="evidence" value="ECO:0007669"/>
    <property type="project" value="Ensembl"/>
</dbReference>
<keyword evidence="3" id="KW-0597">Phosphoprotein</keyword>
<dbReference type="GO" id="GO:0016887">
    <property type="term" value="F:ATP hydrolysis activity"/>
    <property type="evidence" value="ECO:0007669"/>
    <property type="project" value="Ensembl"/>
</dbReference>
<evidence type="ECO:0000256" key="8">
    <source>
        <dbReference type="ARBA" id="ARBA00023212"/>
    </source>
</evidence>
<sequence>MEPNSEEDKLFRPSYVASAELPERTGLVNVEDIKTNLSDEFCSASSSSDTSRRSSLEPRGHIQVCLRIKPFTALERANGSQGCVSLEDSTSIILKPPKSSLSRLSEKTAGQTMAKFTFSRVFGPEATQEEFFEGTMRQPVQDFLEGCNRLVFTYGVTNAGKTYTFQGTEDDVGILPRTMDMLFKTIGGRLYSKMDLKPIRWRDYIKLTKDQVREETALKNSLLRLTKEVDYRNSTNGQAPADSKDVENLSKGSEQSSGFSVDNFLKFSVWVSFFEIYNECFYDLLAPMSNDKKKRTLRLAQDIKGYSYVKGLQWVHVSDSKEAFRLFKLGQKHQSFASTKLNTCSSRSHSIFTIKVLKIEDLEMPRVTRVNELSLCDLAGSERYTKTRNEGDRLKESGNINTSLLTLSKCITALKISQQSKVQQHIPFRESKLTHFLQGFFSGKGKIHMLVNISQCASACDETFNVLRFSAIAQKVIVTDASVPPQDESFGQKSASGSSVPCCSKMTIPRRSTGFLWDRTLEDVMEDDDVEMEEERSKSGEETVLKDEENKVLIGKEEYSALLNLVEDLKNKLIAEKKDKLLLEVKIRDEVAQEFTQYFAEQEKQFKECLSHERERLEENSEKRLEIFKELVSGYAKSPDEEKLNDLPRREQAEPLGGEPSVVLDTCVDLEGILDSLQNDVVDIKKQAEAAHSYIASLEDPQEAIGWLEKQLEKTNFELMRTKEELTEKNTKLLKTEEELTQKNKDFEMQMIKLDESAEQLKEATQQMNAQNERIQELMDMVVQKDDVITKLQDLQSDLEEKVKDYDKTLTAINTKLAEENTNKVAESSQFEEREDSELEVGKKRCFEDQPTVEEPPPKKVVKARKKKSTLGQKKIEHMKQKCSAYHMEILALRERTEALERHLAVLEEQCQREKNKKEGFSKQVTSLRIQLSFSEETAAELCEQIEQCQAEYREIASELDEQRSINMGLEEKNVGLNNVIEVAKQNIIDKVSQVTAVQTKLDELYKRHLVSYATDTDLVIVKVSSGAKKDEPETSQISSACIQSQASSILDLAQDRSFYYSLERIWEVCNSIIDVSSRKSQQMEALLQNVESLTKGLKDAENYNNQLVMKLSDITNPDSQEDDLMKQLQEQIEKKTQDFERKAAEDRRVIAQFEEEVASCEVKIRELECLLEAYRTKEDSLTKLKELLKEKESIIVNLETVAAALQEKSANADKKVEELSSQEANLMEEVTQLKNSLEQMKHSLWEKEKSEEEKTQSIELLKKVLSESSTLVMNLKRDLERKEEEYADLKEKLSDAMKQLQQVQSEVSTMRSVEKSLRNKIDELERIKRQYGEELDIKKLTIHQLKQELLNNEKLEEVSKQYEKMREDLCAKEKIIEVLRMTLEEQEETQLEQDRVLEAHLEENERLVSELETWKQKCRELQNLINSGQQQKNTNSEEANMNEKSTELIKLQKELEVVDCQWAFSKESEAKYQTDRKKWLEEKEGLLNQIKEAENLRNREMKKFAEDRQRHGKQQAEIERLVAQLEEKDRNLQKWREERDQLVEALEVQLKTLASNAIQKEKEIAELKQSAAKDSSKDNEAVIEELRKELAVKDDFIKELKQCINRGSPQSLPEVPLLEERQGRMDRSVHEEPRKKQRKSECGDEESIPVRHEAKDNYSSSGCSSSVTSLNESGEHSETVLDSSEVSTENGKASRFPKPEVEIQLTPLQPDKMEIKQHGSMLPARVKMPKTRKKRKSDDMDEDFVKSENMKNAKSVMAFNSPSTSDEQMKSRKEYFLRKQVRTSSKRLTSKKDATLQRIGDFLQNSPSIIHSKAKKLMAAVSSPKPLEPESLGEEIKPKRSKRKLYSTDISGPLDISASSILVEQIKKESDHLIIKRRLRSKTAK</sequence>
<dbReference type="GeneTree" id="ENSGT00940000155989"/>
<dbReference type="PANTHER" id="PTHR47970">
    <property type="entry name" value="KINESIN-LIKE PROTEIN KIF11"/>
    <property type="match status" value="1"/>
</dbReference>
<keyword evidence="7 9" id="KW-0505">Motor protein</keyword>
<gene>
    <name evidence="13" type="primary">KIF20B</name>
</gene>
<feature type="region of interest" description="Disordered" evidence="11">
    <location>
        <begin position="233"/>
        <end position="258"/>
    </location>
</feature>
<evidence type="ECO:0000256" key="9">
    <source>
        <dbReference type="PROSITE-ProRule" id="PRU00283"/>
    </source>
</evidence>
<dbReference type="GO" id="GO:0050699">
    <property type="term" value="F:WW domain binding"/>
    <property type="evidence" value="ECO:0007669"/>
    <property type="project" value="Ensembl"/>
</dbReference>
<dbReference type="GO" id="GO:0048471">
    <property type="term" value="C:perinuclear region of cytoplasm"/>
    <property type="evidence" value="ECO:0007669"/>
    <property type="project" value="Ensembl"/>
</dbReference>
<dbReference type="Proteomes" id="UP000000539">
    <property type="component" value="Chromosome 6"/>
</dbReference>
<dbReference type="GO" id="GO:0097431">
    <property type="term" value="C:mitotic spindle pole"/>
    <property type="evidence" value="ECO:0007669"/>
    <property type="project" value="Ensembl"/>
</dbReference>
<feature type="compositionally biased region" description="Basic and acidic residues" evidence="11">
    <location>
        <begin position="639"/>
        <end position="653"/>
    </location>
</feature>
<dbReference type="GO" id="GO:0007018">
    <property type="term" value="P:microtubule-based movement"/>
    <property type="evidence" value="ECO:0007669"/>
    <property type="project" value="InterPro"/>
</dbReference>
<dbReference type="PANTHER" id="PTHR47970:SF29">
    <property type="entry name" value="KINESIN FAMILY MEMBER 20B"/>
    <property type="match status" value="1"/>
</dbReference>
<dbReference type="GO" id="GO:0048812">
    <property type="term" value="P:neuron projection morphogenesis"/>
    <property type="evidence" value="ECO:0007669"/>
    <property type="project" value="Ensembl"/>
</dbReference>
<evidence type="ECO:0000256" key="3">
    <source>
        <dbReference type="ARBA" id="ARBA00022553"/>
    </source>
</evidence>
<evidence type="ECO:0000256" key="6">
    <source>
        <dbReference type="ARBA" id="ARBA00023054"/>
    </source>
</evidence>
<organism evidence="13 14">
    <name type="scientific">Gallus gallus</name>
    <name type="common">Chicken</name>
    <dbReference type="NCBI Taxonomy" id="9031"/>
    <lineage>
        <taxon>Eukaryota</taxon>
        <taxon>Metazoa</taxon>
        <taxon>Chordata</taxon>
        <taxon>Craniata</taxon>
        <taxon>Vertebrata</taxon>
        <taxon>Euteleostomi</taxon>
        <taxon>Archelosauria</taxon>
        <taxon>Archosauria</taxon>
        <taxon>Dinosauria</taxon>
        <taxon>Saurischia</taxon>
        <taxon>Theropoda</taxon>
        <taxon>Coelurosauria</taxon>
        <taxon>Aves</taxon>
        <taxon>Neognathae</taxon>
        <taxon>Galloanserae</taxon>
        <taxon>Galliformes</taxon>
        <taxon>Phasianidae</taxon>
        <taxon>Phasianinae</taxon>
        <taxon>Gallus</taxon>
    </lineage>
</organism>
<feature type="region of interest" description="Disordered" evidence="11">
    <location>
        <begin position="1822"/>
        <end position="1853"/>
    </location>
</feature>
<dbReference type="InterPro" id="IPR036961">
    <property type="entry name" value="Kinesin_motor_dom_sf"/>
</dbReference>
<evidence type="ECO:0000256" key="2">
    <source>
        <dbReference type="ARBA" id="ARBA00022490"/>
    </source>
</evidence>
<dbReference type="GO" id="GO:2001224">
    <property type="term" value="P:positive regulation of neuron migration"/>
    <property type="evidence" value="ECO:0007669"/>
    <property type="project" value="Ensembl"/>
</dbReference>
<dbReference type="InterPro" id="IPR001752">
    <property type="entry name" value="Kinesin_motor_dom"/>
</dbReference>
<feature type="coiled-coil region" evidence="10">
    <location>
        <begin position="1398"/>
        <end position="1571"/>
    </location>
</feature>
<dbReference type="GO" id="GO:2000114">
    <property type="term" value="P:regulation of establishment of cell polarity"/>
    <property type="evidence" value="ECO:0007669"/>
    <property type="project" value="Ensembl"/>
</dbReference>
<feature type="region of interest" description="Disordered" evidence="11">
    <location>
        <begin position="1606"/>
        <end position="1772"/>
    </location>
</feature>
<dbReference type="GO" id="GO:0005813">
    <property type="term" value="C:centrosome"/>
    <property type="evidence" value="ECO:0007669"/>
    <property type="project" value="Ensembl"/>
</dbReference>
<evidence type="ECO:0000256" key="5">
    <source>
        <dbReference type="ARBA" id="ARBA00022840"/>
    </source>
</evidence>
<feature type="coiled-coil region" evidence="10">
    <location>
        <begin position="667"/>
        <end position="809"/>
    </location>
</feature>
<feature type="coiled-coil region" evidence="10">
    <location>
        <begin position="559"/>
        <end position="620"/>
    </location>
</feature>
<evidence type="ECO:0000313" key="14">
    <source>
        <dbReference type="Proteomes" id="UP000000539"/>
    </source>
</evidence>
<dbReference type="PROSITE" id="PS50067">
    <property type="entry name" value="KINESIN_MOTOR_2"/>
    <property type="match status" value="1"/>
</dbReference>
<comment type="subcellular location">
    <subcellularLocation>
        <location evidence="1">Cytoplasm</location>
        <location evidence="1">Cytoskeleton</location>
        <location evidence="1">Spindle</location>
    </subcellularLocation>
</comment>
<dbReference type="GO" id="GO:0008017">
    <property type="term" value="F:microtubule binding"/>
    <property type="evidence" value="ECO:0007669"/>
    <property type="project" value="Ensembl"/>
</dbReference>
<dbReference type="GO" id="GO:0090316">
    <property type="term" value="P:positive regulation of intracellular protein transport"/>
    <property type="evidence" value="ECO:0007669"/>
    <property type="project" value="Ensembl"/>
</dbReference>
<dbReference type="GO" id="GO:0070938">
    <property type="term" value="C:contractile ring"/>
    <property type="evidence" value="ECO:0007669"/>
    <property type="project" value="Ensembl"/>
</dbReference>
<feature type="compositionally biased region" description="Basic and acidic residues" evidence="11">
    <location>
        <begin position="1619"/>
        <end position="1657"/>
    </location>
</feature>
<dbReference type="GO" id="GO:0005876">
    <property type="term" value="C:spindle microtubule"/>
    <property type="evidence" value="ECO:0000318"/>
    <property type="project" value="GO_Central"/>
</dbReference>
<evidence type="ECO:0000313" key="13">
    <source>
        <dbReference type="Ensembl" id="ENSGALP00010026132.1"/>
    </source>
</evidence>
<feature type="binding site" evidence="9">
    <location>
        <begin position="155"/>
        <end position="162"/>
    </location>
    <ligand>
        <name>ATP</name>
        <dbReference type="ChEBI" id="CHEBI:30616"/>
    </ligand>
</feature>
<feature type="domain" description="Kinesin motor" evidence="12">
    <location>
        <begin position="61"/>
        <end position="476"/>
    </location>
</feature>
<reference evidence="13" key="3">
    <citation type="submission" date="2025-09" db="UniProtKB">
        <authorList>
            <consortium name="Ensembl"/>
        </authorList>
    </citation>
    <scope>IDENTIFICATION</scope>
    <source>
        <strain evidence="13">broiler</strain>
    </source>
</reference>
<dbReference type="SMART" id="SM00129">
    <property type="entry name" value="KISc"/>
    <property type="match status" value="1"/>
</dbReference>
<dbReference type="InterPro" id="IPR047149">
    <property type="entry name" value="KIF11-like"/>
</dbReference>
<proteinExistence type="inferred from homology"/>
<evidence type="ECO:0000256" key="1">
    <source>
        <dbReference type="ARBA" id="ARBA00004186"/>
    </source>
</evidence>
<dbReference type="GO" id="GO:0090307">
    <property type="term" value="P:mitotic spindle assembly"/>
    <property type="evidence" value="ECO:0000318"/>
    <property type="project" value="GO_Central"/>
</dbReference>
<accession>A0A8V0Z6D7</accession>
<dbReference type="Gene3D" id="3.40.850.10">
    <property type="entry name" value="Kinesin motor domain"/>
    <property type="match status" value="1"/>
</dbReference>
<feature type="region of interest" description="Disordered" evidence="11">
    <location>
        <begin position="639"/>
        <end position="658"/>
    </location>
</feature>
<dbReference type="GO" id="GO:1990023">
    <property type="term" value="C:mitotic spindle midzone"/>
    <property type="evidence" value="ECO:0007669"/>
    <property type="project" value="Ensembl"/>
</dbReference>
<keyword evidence="4 9" id="KW-0547">Nucleotide-binding</keyword>
<dbReference type="GO" id="GO:0005524">
    <property type="term" value="F:ATP binding"/>
    <property type="evidence" value="ECO:0007669"/>
    <property type="project" value="UniProtKB-UniRule"/>
</dbReference>
<keyword evidence="5 9" id="KW-0067">ATP-binding</keyword>
<dbReference type="GO" id="GO:0001843">
    <property type="term" value="P:neural tube closure"/>
    <property type="evidence" value="ECO:0007669"/>
    <property type="project" value="Ensembl"/>
</dbReference>
<keyword evidence="14" id="KW-1185">Reference proteome</keyword>
<name>A0A8V0Z6D7_CHICK</name>
<keyword evidence="2" id="KW-0963">Cytoplasm</keyword>
<evidence type="ECO:0000256" key="4">
    <source>
        <dbReference type="ARBA" id="ARBA00022741"/>
    </source>
</evidence>
<reference evidence="13" key="1">
    <citation type="submission" date="2020-11" db="EMBL/GenBank/DDBJ databases">
        <title>Gallus gallus (Chicken) genome, bGalGal1, GRCg7b, maternal haplotype autosomes + Z &amp; W.</title>
        <authorList>
            <person name="Warren W."/>
            <person name="Formenti G."/>
            <person name="Fedrigo O."/>
            <person name="Haase B."/>
            <person name="Mountcastle J."/>
            <person name="Balacco J."/>
            <person name="Tracey A."/>
            <person name="Schneider V."/>
            <person name="Okimoto R."/>
            <person name="Cheng H."/>
            <person name="Hawken R."/>
            <person name="Howe K."/>
            <person name="Jarvis E.D."/>
        </authorList>
    </citation>
    <scope>NUCLEOTIDE SEQUENCE [LARGE SCALE GENOMIC DNA]</scope>
    <source>
        <strain evidence="13">Broiler</strain>
    </source>
</reference>
<dbReference type="GO" id="GO:0072686">
    <property type="term" value="C:mitotic spindle"/>
    <property type="evidence" value="ECO:0000318"/>
    <property type="project" value="GO_Central"/>
</dbReference>
<dbReference type="GO" id="GO:0036064">
    <property type="term" value="C:ciliary basal body"/>
    <property type="evidence" value="ECO:0007669"/>
    <property type="project" value="Ensembl"/>
</dbReference>
<comment type="similarity">
    <text evidence="9">Belongs to the TRAFAC class myosin-kinesin ATPase superfamily. Kinesin family.</text>
</comment>
<evidence type="ECO:0000256" key="7">
    <source>
        <dbReference type="ARBA" id="ARBA00023175"/>
    </source>
</evidence>
<dbReference type="SUPFAM" id="SSF52540">
    <property type="entry name" value="P-loop containing nucleoside triphosphate hydrolases"/>
    <property type="match status" value="1"/>
</dbReference>
<keyword evidence="6 10" id="KW-0175">Coiled coil</keyword>
<dbReference type="Pfam" id="PF00225">
    <property type="entry name" value="Kinesin"/>
    <property type="match status" value="1"/>
</dbReference>
<dbReference type="CDD" id="cd21786">
    <property type="entry name" value="RBD_KIF20B"/>
    <property type="match status" value="1"/>
</dbReference>
<dbReference type="GO" id="GO:0008574">
    <property type="term" value="F:plus-end-directed microtubule motor activity"/>
    <property type="evidence" value="ECO:0000318"/>
    <property type="project" value="GO_Central"/>
</dbReference>
<reference evidence="13" key="2">
    <citation type="submission" date="2025-08" db="UniProtKB">
        <authorList>
            <consortium name="Ensembl"/>
        </authorList>
    </citation>
    <scope>IDENTIFICATION</scope>
    <source>
        <strain evidence="13">broiler</strain>
    </source>
</reference>
<dbReference type="PRINTS" id="PR00380">
    <property type="entry name" value="KINESINHEAVY"/>
</dbReference>
<keyword evidence="8" id="KW-0206">Cytoskeleton</keyword>
<dbReference type="GO" id="GO:0042803">
    <property type="term" value="F:protein homodimerization activity"/>
    <property type="evidence" value="ECO:0007669"/>
    <property type="project" value="Ensembl"/>
</dbReference>
<feature type="coiled-coil region" evidence="10">
    <location>
        <begin position="1084"/>
        <end position="1373"/>
    </location>
</feature>
<dbReference type="InterPro" id="IPR027417">
    <property type="entry name" value="P-loop_NTPase"/>
</dbReference>
<dbReference type="GO" id="GO:0030496">
    <property type="term" value="C:midbody"/>
    <property type="evidence" value="ECO:0007669"/>
    <property type="project" value="Ensembl"/>
</dbReference>
<dbReference type="GO" id="GO:0008284">
    <property type="term" value="P:positive regulation of cell population proliferation"/>
    <property type="evidence" value="ECO:0007669"/>
    <property type="project" value="Ensembl"/>
</dbReference>
<feature type="coiled-coil region" evidence="10">
    <location>
        <begin position="890"/>
        <end position="987"/>
    </location>
</feature>
<evidence type="ECO:0000256" key="10">
    <source>
        <dbReference type="SAM" id="Coils"/>
    </source>
</evidence>
<dbReference type="GO" id="GO:0005634">
    <property type="term" value="C:nucleus"/>
    <property type="evidence" value="ECO:0000318"/>
    <property type="project" value="GO_Central"/>
</dbReference>
<dbReference type="GO" id="GO:0005730">
    <property type="term" value="C:nucleolus"/>
    <property type="evidence" value="ECO:0007669"/>
    <property type="project" value="Ensembl"/>
</dbReference>
<dbReference type="GO" id="GO:0035372">
    <property type="term" value="P:protein localization to microtubule"/>
    <property type="evidence" value="ECO:0007669"/>
    <property type="project" value="Ensembl"/>
</dbReference>
<dbReference type="OrthoDB" id="123929at2759"/>
<evidence type="ECO:0000259" key="12">
    <source>
        <dbReference type="PROSITE" id="PS50067"/>
    </source>
</evidence>